<comment type="caution">
    <text evidence="2">The sequence shown here is derived from an EMBL/GenBank/DDBJ whole genome shotgun (WGS) entry which is preliminary data.</text>
</comment>
<evidence type="ECO:0000256" key="1">
    <source>
        <dbReference type="SAM" id="MobiDB-lite"/>
    </source>
</evidence>
<organism evidence="2 3">
    <name type="scientific">Blattamonas nauphoetae</name>
    <dbReference type="NCBI Taxonomy" id="2049346"/>
    <lineage>
        <taxon>Eukaryota</taxon>
        <taxon>Metamonada</taxon>
        <taxon>Preaxostyla</taxon>
        <taxon>Oxymonadida</taxon>
        <taxon>Blattamonas</taxon>
    </lineage>
</organism>
<reference evidence="2 3" key="1">
    <citation type="journal article" date="2022" name="bioRxiv">
        <title>Genomics of Preaxostyla Flagellates Illuminates Evolutionary Transitions and the Path Towards Mitochondrial Loss.</title>
        <authorList>
            <person name="Novak L.V.F."/>
            <person name="Treitli S.C."/>
            <person name="Pyrih J."/>
            <person name="Halakuc P."/>
            <person name="Pipaliya S.V."/>
            <person name="Vacek V."/>
            <person name="Brzon O."/>
            <person name="Soukal P."/>
            <person name="Eme L."/>
            <person name="Dacks J.B."/>
            <person name="Karnkowska A."/>
            <person name="Elias M."/>
            <person name="Hampl V."/>
        </authorList>
    </citation>
    <scope>NUCLEOTIDE SEQUENCE [LARGE SCALE GENOMIC DNA]</scope>
    <source>
        <strain evidence="2">NAU3</strain>
        <tissue evidence="2">Gut</tissue>
    </source>
</reference>
<protein>
    <submittedName>
        <fullName evidence="2">Uncharacterized protein</fullName>
    </submittedName>
</protein>
<dbReference type="Proteomes" id="UP001281761">
    <property type="component" value="Unassembled WGS sequence"/>
</dbReference>
<accession>A0ABQ9YED6</accession>
<sequence>MESRPDPEVVIAKRPSALPLTSPTLQTQSPQNFLHKSISVESLHSFGSNSFDDDKLSPKLTPPVPDDSQPHKLPHTPS</sequence>
<gene>
    <name evidence="2" type="ORF">BLNAU_2739</name>
</gene>
<proteinExistence type="predicted"/>
<dbReference type="EMBL" id="JARBJD010000012">
    <property type="protein sequence ID" value="KAK2962079.1"/>
    <property type="molecule type" value="Genomic_DNA"/>
</dbReference>
<feature type="region of interest" description="Disordered" evidence="1">
    <location>
        <begin position="44"/>
        <end position="78"/>
    </location>
</feature>
<evidence type="ECO:0000313" key="2">
    <source>
        <dbReference type="EMBL" id="KAK2962079.1"/>
    </source>
</evidence>
<evidence type="ECO:0000313" key="3">
    <source>
        <dbReference type="Proteomes" id="UP001281761"/>
    </source>
</evidence>
<name>A0ABQ9YED6_9EUKA</name>
<keyword evidence="3" id="KW-1185">Reference proteome</keyword>